<dbReference type="OrthoDB" id="5403181at2759"/>
<dbReference type="CDD" id="cd00177">
    <property type="entry name" value="START"/>
    <property type="match status" value="1"/>
</dbReference>
<organism evidence="2 3">
    <name type="scientific">Thecamonas trahens ATCC 50062</name>
    <dbReference type="NCBI Taxonomy" id="461836"/>
    <lineage>
        <taxon>Eukaryota</taxon>
        <taxon>Apusozoa</taxon>
        <taxon>Apusomonadida</taxon>
        <taxon>Apusomonadidae</taxon>
        <taxon>Thecamonas</taxon>
    </lineage>
</organism>
<evidence type="ECO:0000259" key="1">
    <source>
        <dbReference type="PROSITE" id="PS50848"/>
    </source>
</evidence>
<sequence>MAAVRKVATLDELYASEESTGSDAPLEGLTITDTNYEWVADALLDDLSQVAAAEGPPWESIKTKNGCSVTQDKSGELAITRGKFIFRRSARIMFQVFRSNLHLKACDSRFKSAELLETFSPTCSISQMLYKFPMPLKDRAMVTFDTERMACADNDWEYIVCSSSAAHPAPLPRKHVRLFLQRSGYVIVPLNADGSRVTSAAEEAASSACLVTWIAQVDPRGKVPKKVSNMQSSAAFILLDVRDWMNRDPKVVAHYQGLAAEASYPDG</sequence>
<name>A0A0L0D3T1_THETB</name>
<dbReference type="SUPFAM" id="SSF55961">
    <property type="entry name" value="Bet v1-like"/>
    <property type="match status" value="1"/>
</dbReference>
<evidence type="ECO:0000313" key="2">
    <source>
        <dbReference type="EMBL" id="KNC46895.1"/>
    </source>
</evidence>
<dbReference type="InterPro" id="IPR023393">
    <property type="entry name" value="START-like_dom_sf"/>
</dbReference>
<dbReference type="GO" id="GO:0005737">
    <property type="term" value="C:cytoplasm"/>
    <property type="evidence" value="ECO:0007669"/>
    <property type="project" value="UniProtKB-ARBA"/>
</dbReference>
<dbReference type="RefSeq" id="XP_013760168.1">
    <property type="nucleotide sequence ID" value="XM_013904714.1"/>
</dbReference>
<dbReference type="PROSITE" id="PS50848">
    <property type="entry name" value="START"/>
    <property type="match status" value="1"/>
</dbReference>
<dbReference type="PANTHER" id="PTHR19308:SF14">
    <property type="entry name" value="START DOMAIN-CONTAINING PROTEIN"/>
    <property type="match status" value="1"/>
</dbReference>
<dbReference type="GO" id="GO:0008289">
    <property type="term" value="F:lipid binding"/>
    <property type="evidence" value="ECO:0007669"/>
    <property type="project" value="InterPro"/>
</dbReference>
<dbReference type="EMBL" id="GL349444">
    <property type="protein sequence ID" value="KNC46895.1"/>
    <property type="molecule type" value="Genomic_DNA"/>
</dbReference>
<dbReference type="AlphaFoldDB" id="A0A0L0D3T1"/>
<proteinExistence type="predicted"/>
<feature type="domain" description="START" evidence="1">
    <location>
        <begin position="39"/>
        <end position="229"/>
    </location>
</feature>
<dbReference type="InterPro" id="IPR051213">
    <property type="entry name" value="START_lipid_transfer"/>
</dbReference>
<keyword evidence="3" id="KW-1185">Reference proteome</keyword>
<dbReference type="PANTHER" id="PTHR19308">
    <property type="entry name" value="PHOSPHATIDYLCHOLINE TRANSFER PROTEIN"/>
    <property type="match status" value="1"/>
</dbReference>
<dbReference type="Proteomes" id="UP000054408">
    <property type="component" value="Unassembled WGS sequence"/>
</dbReference>
<accession>A0A0L0D3T1</accession>
<dbReference type="Pfam" id="PF01852">
    <property type="entry name" value="START"/>
    <property type="match status" value="1"/>
</dbReference>
<reference evidence="2 3" key="1">
    <citation type="submission" date="2010-05" db="EMBL/GenBank/DDBJ databases">
        <title>The Genome Sequence of Thecamonas trahens ATCC 50062.</title>
        <authorList>
            <consortium name="The Broad Institute Genome Sequencing Platform"/>
            <person name="Russ C."/>
            <person name="Cuomo C."/>
            <person name="Shea T."/>
            <person name="Young S.K."/>
            <person name="Zeng Q."/>
            <person name="Koehrsen M."/>
            <person name="Haas B."/>
            <person name="Borodovsky M."/>
            <person name="Guigo R."/>
            <person name="Alvarado L."/>
            <person name="Berlin A."/>
            <person name="Bochicchio J."/>
            <person name="Borenstein D."/>
            <person name="Chapman S."/>
            <person name="Chen Z."/>
            <person name="Freedman E."/>
            <person name="Gellesch M."/>
            <person name="Goldberg J."/>
            <person name="Griggs A."/>
            <person name="Gujja S."/>
            <person name="Heilman E."/>
            <person name="Heiman D."/>
            <person name="Hepburn T."/>
            <person name="Howarth C."/>
            <person name="Jen D."/>
            <person name="Larson L."/>
            <person name="Mehta T."/>
            <person name="Park D."/>
            <person name="Pearson M."/>
            <person name="Roberts A."/>
            <person name="Saif S."/>
            <person name="Shenoy N."/>
            <person name="Sisk P."/>
            <person name="Stolte C."/>
            <person name="Sykes S."/>
            <person name="Thomson T."/>
            <person name="Walk T."/>
            <person name="White J."/>
            <person name="Yandava C."/>
            <person name="Burger G."/>
            <person name="Gray M.W."/>
            <person name="Holland P.W.H."/>
            <person name="King N."/>
            <person name="Lang F.B.F."/>
            <person name="Roger A.J."/>
            <person name="Ruiz-Trillo I."/>
            <person name="Lander E."/>
            <person name="Nusbaum C."/>
        </authorList>
    </citation>
    <scope>NUCLEOTIDE SEQUENCE [LARGE SCALE GENOMIC DNA]</scope>
    <source>
        <strain evidence="2 3">ATCC 50062</strain>
    </source>
</reference>
<gene>
    <name evidence="2" type="ORF">AMSG_03326</name>
</gene>
<dbReference type="InterPro" id="IPR002913">
    <property type="entry name" value="START_lipid-bd_dom"/>
</dbReference>
<dbReference type="Gene3D" id="3.30.530.20">
    <property type="match status" value="1"/>
</dbReference>
<evidence type="ECO:0000313" key="3">
    <source>
        <dbReference type="Proteomes" id="UP000054408"/>
    </source>
</evidence>
<dbReference type="GeneID" id="25562938"/>
<protein>
    <recommendedName>
        <fullName evidence="1">START domain-containing protein</fullName>
    </recommendedName>
</protein>